<dbReference type="Proteomes" id="UP000826722">
    <property type="component" value="Chromosome"/>
</dbReference>
<evidence type="ECO:0000256" key="10">
    <source>
        <dbReference type="ARBA" id="ARBA00035120"/>
    </source>
</evidence>
<gene>
    <name evidence="12 13" type="primary">crcB</name>
    <name evidence="12" type="synonym">fluC</name>
    <name evidence="13" type="ORF">ZMTM_09700</name>
</gene>
<evidence type="ECO:0000256" key="3">
    <source>
        <dbReference type="ARBA" id="ARBA00022519"/>
    </source>
</evidence>
<evidence type="ECO:0000256" key="9">
    <source>
        <dbReference type="ARBA" id="ARBA00023303"/>
    </source>
</evidence>
<dbReference type="KEGG" id="mpau:ZMTM_09700"/>
<protein>
    <recommendedName>
        <fullName evidence="12">Fluoride-specific ion channel FluC</fullName>
    </recommendedName>
</protein>
<feature type="transmembrane region" description="Helical" evidence="12">
    <location>
        <begin position="97"/>
        <end position="124"/>
    </location>
</feature>
<keyword evidence="12" id="KW-0479">Metal-binding</keyword>
<comment type="activity regulation">
    <text evidence="12">Na(+) is not transported, but it plays an essential structural role and its presence is essential for fluoride channel function.</text>
</comment>
<reference evidence="13" key="1">
    <citation type="journal article" date="2021" name="Arch. Microbiol.">
        <title>Methyloradius palustris gen. nov., sp. nov., a methanol-oxidizing bacterium isolated from snow.</title>
        <authorList>
            <person name="Miyadera T."/>
            <person name="Kojima H."/>
            <person name="Fukui M."/>
        </authorList>
    </citation>
    <scope>NUCLEOTIDE SEQUENCE</scope>
    <source>
        <strain evidence="13">Zm11</strain>
    </source>
</reference>
<comment type="catalytic activity">
    <reaction evidence="11">
        <text>fluoride(in) = fluoride(out)</text>
        <dbReference type="Rhea" id="RHEA:76159"/>
        <dbReference type="ChEBI" id="CHEBI:17051"/>
    </reaction>
    <physiologicalReaction direction="left-to-right" evidence="11">
        <dbReference type="Rhea" id="RHEA:76160"/>
    </physiologicalReaction>
</comment>
<evidence type="ECO:0000256" key="4">
    <source>
        <dbReference type="ARBA" id="ARBA00022692"/>
    </source>
</evidence>
<keyword evidence="8 12" id="KW-0472">Membrane</keyword>
<keyword evidence="2 12" id="KW-1003">Cell membrane</keyword>
<feature type="binding site" evidence="12">
    <location>
        <position position="78"/>
    </location>
    <ligand>
        <name>Na(+)</name>
        <dbReference type="ChEBI" id="CHEBI:29101"/>
        <note>structural</note>
    </ligand>
</feature>
<keyword evidence="7 12" id="KW-0406">Ion transport</keyword>
<keyword evidence="4 12" id="KW-0812">Transmembrane</keyword>
<evidence type="ECO:0000256" key="2">
    <source>
        <dbReference type="ARBA" id="ARBA00022475"/>
    </source>
</evidence>
<evidence type="ECO:0000313" key="14">
    <source>
        <dbReference type="Proteomes" id="UP000826722"/>
    </source>
</evidence>
<evidence type="ECO:0000256" key="11">
    <source>
        <dbReference type="ARBA" id="ARBA00035585"/>
    </source>
</evidence>
<feature type="transmembrane region" description="Helical" evidence="12">
    <location>
        <begin position="31"/>
        <end position="55"/>
    </location>
</feature>
<accession>A0A8D5G7N0</accession>
<dbReference type="PANTHER" id="PTHR28259">
    <property type="entry name" value="FLUORIDE EXPORT PROTEIN 1-RELATED"/>
    <property type="match status" value="1"/>
</dbReference>
<keyword evidence="14" id="KW-1185">Reference proteome</keyword>
<sequence>MLYSIFLICCGASVGALIRWQLGIQLNPLFVNIPLGTLIANLVGGYLIGLSVGAFSSFQSVPQEVRLLGVVGFLGGLTTFSGFSAEVVVLIQREQLSWALGLVSLHVIGSLIMTFLGIFTIQFLRGV</sequence>
<dbReference type="InterPro" id="IPR003691">
    <property type="entry name" value="FluC"/>
</dbReference>
<name>A0A8D5G7N0_9PROT</name>
<keyword evidence="3" id="KW-0997">Cell inner membrane</keyword>
<comment type="function">
    <text evidence="12">Fluoride-specific ion channel. Important for reducing fluoride concentration in the cell, thus reducing its toxicity.</text>
</comment>
<evidence type="ECO:0000256" key="7">
    <source>
        <dbReference type="ARBA" id="ARBA00023065"/>
    </source>
</evidence>
<dbReference type="NCBIfam" id="NF010792">
    <property type="entry name" value="PRK14196.1"/>
    <property type="match status" value="1"/>
</dbReference>
<proteinExistence type="inferred from homology"/>
<dbReference type="GO" id="GO:0062054">
    <property type="term" value="F:fluoride channel activity"/>
    <property type="evidence" value="ECO:0007669"/>
    <property type="project" value="UniProtKB-UniRule"/>
</dbReference>
<dbReference type="GO" id="GO:0046872">
    <property type="term" value="F:metal ion binding"/>
    <property type="evidence" value="ECO:0007669"/>
    <property type="project" value="UniProtKB-KW"/>
</dbReference>
<evidence type="ECO:0000256" key="5">
    <source>
        <dbReference type="ARBA" id="ARBA00022989"/>
    </source>
</evidence>
<evidence type="ECO:0000256" key="6">
    <source>
        <dbReference type="ARBA" id="ARBA00023053"/>
    </source>
</evidence>
<keyword evidence="12" id="KW-0813">Transport</keyword>
<dbReference type="PANTHER" id="PTHR28259:SF1">
    <property type="entry name" value="FLUORIDE EXPORT PROTEIN 1-RELATED"/>
    <property type="match status" value="1"/>
</dbReference>
<dbReference type="GO" id="GO:0005886">
    <property type="term" value="C:plasma membrane"/>
    <property type="evidence" value="ECO:0007669"/>
    <property type="project" value="UniProtKB-SubCell"/>
</dbReference>
<evidence type="ECO:0000313" key="13">
    <source>
        <dbReference type="EMBL" id="BCM24711.1"/>
    </source>
</evidence>
<organism evidence="13 14">
    <name type="scientific">Methyloradius palustris</name>
    <dbReference type="NCBI Taxonomy" id="2778876"/>
    <lineage>
        <taxon>Bacteria</taxon>
        <taxon>Pseudomonadati</taxon>
        <taxon>Pseudomonadota</taxon>
        <taxon>Betaproteobacteria</taxon>
        <taxon>Nitrosomonadales</taxon>
        <taxon>Methylophilaceae</taxon>
        <taxon>Methyloradius</taxon>
    </lineage>
</organism>
<comment type="similarity">
    <text evidence="10 12">Belongs to the fluoride channel Fluc/FEX (TC 1.A.43) family.</text>
</comment>
<feature type="binding site" evidence="12">
    <location>
        <position position="75"/>
    </location>
    <ligand>
        <name>Na(+)</name>
        <dbReference type="ChEBI" id="CHEBI:29101"/>
        <note>structural</note>
    </ligand>
</feature>
<dbReference type="RefSeq" id="WP_221765212.1">
    <property type="nucleotide sequence ID" value="NZ_AP024110.1"/>
</dbReference>
<evidence type="ECO:0000256" key="8">
    <source>
        <dbReference type="ARBA" id="ARBA00023136"/>
    </source>
</evidence>
<keyword evidence="5 12" id="KW-1133">Transmembrane helix</keyword>
<evidence type="ECO:0000256" key="1">
    <source>
        <dbReference type="ARBA" id="ARBA00004651"/>
    </source>
</evidence>
<comment type="subcellular location">
    <subcellularLocation>
        <location evidence="1 12">Cell membrane</location>
        <topology evidence="1 12">Multi-pass membrane protein</topology>
    </subcellularLocation>
</comment>
<dbReference type="GO" id="GO:0140114">
    <property type="term" value="P:cellular detoxification of fluoride"/>
    <property type="evidence" value="ECO:0007669"/>
    <property type="project" value="UniProtKB-UniRule"/>
</dbReference>
<dbReference type="HAMAP" id="MF_00454">
    <property type="entry name" value="FluC"/>
    <property type="match status" value="1"/>
</dbReference>
<dbReference type="NCBIfam" id="TIGR00494">
    <property type="entry name" value="crcB"/>
    <property type="match status" value="1"/>
</dbReference>
<keyword evidence="6 12" id="KW-0915">Sodium</keyword>
<dbReference type="AlphaFoldDB" id="A0A8D5G7N0"/>
<dbReference type="Pfam" id="PF02537">
    <property type="entry name" value="CRCB"/>
    <property type="match status" value="1"/>
</dbReference>
<keyword evidence="9 12" id="KW-0407">Ion channel</keyword>
<dbReference type="EMBL" id="AP024110">
    <property type="protein sequence ID" value="BCM24711.1"/>
    <property type="molecule type" value="Genomic_DNA"/>
</dbReference>
<feature type="transmembrane region" description="Helical" evidence="12">
    <location>
        <begin position="67"/>
        <end position="91"/>
    </location>
</feature>
<evidence type="ECO:0000256" key="12">
    <source>
        <dbReference type="HAMAP-Rule" id="MF_00454"/>
    </source>
</evidence>